<dbReference type="EMBL" id="JACCKB010000008">
    <property type="protein sequence ID" value="NYZ65835.1"/>
    <property type="molecule type" value="Genomic_DNA"/>
</dbReference>
<keyword evidence="7" id="KW-1185">Reference proteome</keyword>
<evidence type="ECO:0000256" key="1">
    <source>
        <dbReference type="ARBA" id="ARBA00009437"/>
    </source>
</evidence>
<dbReference type="GO" id="GO:0043565">
    <property type="term" value="F:sequence-specific DNA binding"/>
    <property type="evidence" value="ECO:0007669"/>
    <property type="project" value="TreeGrafter"/>
</dbReference>
<organism evidence="6 7">
    <name type="scientific">Spartinivicinus marinus</name>
    <dbReference type="NCBI Taxonomy" id="2994442"/>
    <lineage>
        <taxon>Bacteria</taxon>
        <taxon>Pseudomonadati</taxon>
        <taxon>Pseudomonadota</taxon>
        <taxon>Gammaproteobacteria</taxon>
        <taxon>Oceanospirillales</taxon>
        <taxon>Zooshikellaceae</taxon>
        <taxon>Spartinivicinus</taxon>
    </lineage>
</organism>
<dbReference type="SUPFAM" id="SSF53850">
    <property type="entry name" value="Periplasmic binding protein-like II"/>
    <property type="match status" value="1"/>
</dbReference>
<sequence length="295" mass="33523">MSYLNLPLLHIFHLVAERGSFQAVANELSLPRSSISKKIRQLEDFVGQPLIKRSTRQLHLTEVGLNLLAGTDDLTRILSNMHDVIEETQAIPKGKVKISASMLMGQRFLIPLLSKFRKRYPEIALEISFKDENVDFLTEKVDIAIRIGCLPDSSLIARQIGTKQWGWFASERYLLERGYPKYPHELKQYDCLAFGNITNTFNCWPFQDKYGHTETIEVTPAIKTDNSRALVDMACEGLGIIMIDPAFISEEIKIGKLTPVLPEWGHPDTSPINLVCLGQRTKAAQVVWQFLLEHF</sequence>
<dbReference type="InterPro" id="IPR000847">
    <property type="entry name" value="LysR_HTH_N"/>
</dbReference>
<protein>
    <submittedName>
        <fullName evidence="6">LysR family transcriptional regulator</fullName>
    </submittedName>
</protein>
<dbReference type="Gene3D" id="1.10.10.10">
    <property type="entry name" value="Winged helix-like DNA-binding domain superfamily/Winged helix DNA-binding domain"/>
    <property type="match status" value="1"/>
</dbReference>
<evidence type="ECO:0000256" key="4">
    <source>
        <dbReference type="ARBA" id="ARBA00023163"/>
    </source>
</evidence>
<dbReference type="Proteomes" id="UP000569732">
    <property type="component" value="Unassembled WGS sequence"/>
</dbReference>
<dbReference type="SUPFAM" id="SSF46785">
    <property type="entry name" value="Winged helix' DNA-binding domain"/>
    <property type="match status" value="1"/>
</dbReference>
<dbReference type="PANTHER" id="PTHR30537:SF5">
    <property type="entry name" value="HTH-TYPE TRANSCRIPTIONAL ACTIVATOR TTDR-RELATED"/>
    <property type="match status" value="1"/>
</dbReference>
<dbReference type="InterPro" id="IPR036390">
    <property type="entry name" value="WH_DNA-bd_sf"/>
</dbReference>
<dbReference type="PROSITE" id="PS50931">
    <property type="entry name" value="HTH_LYSR"/>
    <property type="match status" value="1"/>
</dbReference>
<evidence type="ECO:0000259" key="5">
    <source>
        <dbReference type="PROSITE" id="PS50931"/>
    </source>
</evidence>
<dbReference type="GO" id="GO:0003700">
    <property type="term" value="F:DNA-binding transcription factor activity"/>
    <property type="evidence" value="ECO:0007669"/>
    <property type="project" value="InterPro"/>
</dbReference>
<reference evidence="6 7" key="1">
    <citation type="submission" date="2020-07" db="EMBL/GenBank/DDBJ databases">
        <title>Endozoicomonas sp. nov., isolated from sediment.</title>
        <authorList>
            <person name="Gu T."/>
        </authorList>
    </citation>
    <scope>NUCLEOTIDE SEQUENCE [LARGE SCALE GENOMIC DNA]</scope>
    <source>
        <strain evidence="6 7">SM1973</strain>
    </source>
</reference>
<keyword evidence="3" id="KW-0238">DNA-binding</keyword>
<dbReference type="Pfam" id="PF03466">
    <property type="entry name" value="LysR_substrate"/>
    <property type="match status" value="1"/>
</dbReference>
<comment type="caution">
    <text evidence="6">The sequence shown here is derived from an EMBL/GenBank/DDBJ whole genome shotgun (WGS) entry which is preliminary data.</text>
</comment>
<gene>
    <name evidence="6" type="ORF">H0A36_07395</name>
</gene>
<dbReference type="InterPro" id="IPR036388">
    <property type="entry name" value="WH-like_DNA-bd_sf"/>
</dbReference>
<evidence type="ECO:0000256" key="2">
    <source>
        <dbReference type="ARBA" id="ARBA00023015"/>
    </source>
</evidence>
<keyword evidence="2" id="KW-0805">Transcription regulation</keyword>
<name>A0A853I998_9GAMM</name>
<evidence type="ECO:0000313" key="7">
    <source>
        <dbReference type="Proteomes" id="UP000569732"/>
    </source>
</evidence>
<dbReference type="GO" id="GO:0006351">
    <property type="term" value="P:DNA-templated transcription"/>
    <property type="evidence" value="ECO:0007669"/>
    <property type="project" value="TreeGrafter"/>
</dbReference>
<dbReference type="InterPro" id="IPR058163">
    <property type="entry name" value="LysR-type_TF_proteobact-type"/>
</dbReference>
<accession>A0A853I998</accession>
<dbReference type="Pfam" id="PF00126">
    <property type="entry name" value="HTH_1"/>
    <property type="match status" value="1"/>
</dbReference>
<proteinExistence type="inferred from homology"/>
<evidence type="ECO:0000313" key="6">
    <source>
        <dbReference type="EMBL" id="NYZ65835.1"/>
    </source>
</evidence>
<dbReference type="InterPro" id="IPR005119">
    <property type="entry name" value="LysR_subst-bd"/>
</dbReference>
<dbReference type="Gene3D" id="3.40.190.290">
    <property type="match status" value="1"/>
</dbReference>
<evidence type="ECO:0000256" key="3">
    <source>
        <dbReference type="ARBA" id="ARBA00023125"/>
    </source>
</evidence>
<keyword evidence="4" id="KW-0804">Transcription</keyword>
<dbReference type="RefSeq" id="WP_180567865.1">
    <property type="nucleotide sequence ID" value="NZ_JACCKB010000008.1"/>
</dbReference>
<comment type="similarity">
    <text evidence="1">Belongs to the LysR transcriptional regulatory family.</text>
</comment>
<dbReference type="CDD" id="cd08422">
    <property type="entry name" value="PBP2_CrgA_like"/>
    <property type="match status" value="1"/>
</dbReference>
<dbReference type="PANTHER" id="PTHR30537">
    <property type="entry name" value="HTH-TYPE TRANSCRIPTIONAL REGULATOR"/>
    <property type="match status" value="1"/>
</dbReference>
<feature type="domain" description="HTH lysR-type" evidence="5">
    <location>
        <begin position="4"/>
        <end position="61"/>
    </location>
</feature>
<dbReference type="AlphaFoldDB" id="A0A853I998"/>